<name>A0A2J7RP67_9NEOP</name>
<comment type="caution">
    <text evidence="7">The sequence shown here is derived from an EMBL/GenBank/DDBJ whole genome shotgun (WGS) entry which is preliminary data.</text>
</comment>
<proteinExistence type="inferred from homology"/>
<evidence type="ECO:0000313" key="8">
    <source>
        <dbReference type="Proteomes" id="UP000235965"/>
    </source>
</evidence>
<dbReference type="SUPFAM" id="SSF51230">
    <property type="entry name" value="Single hybrid motif"/>
    <property type="match status" value="1"/>
</dbReference>
<evidence type="ECO:0000256" key="4">
    <source>
        <dbReference type="PIRSR" id="PIRSR617453-50"/>
    </source>
</evidence>
<evidence type="ECO:0000256" key="2">
    <source>
        <dbReference type="ARBA" id="ARBA00022823"/>
    </source>
</evidence>
<dbReference type="EMBL" id="NEVH01002140">
    <property type="protein sequence ID" value="PNF42630.1"/>
    <property type="molecule type" value="Genomic_DNA"/>
</dbReference>
<dbReference type="PROSITE" id="PS00189">
    <property type="entry name" value="LIPOYL"/>
    <property type="match status" value="1"/>
</dbReference>
<keyword evidence="2 4" id="KW-0450">Lipoyl</keyword>
<dbReference type="InterPro" id="IPR003016">
    <property type="entry name" value="2-oxoA_DH_lipoyl-BS"/>
</dbReference>
<comment type="similarity">
    <text evidence="1 5">Belongs to the GcvH family.</text>
</comment>
<dbReference type="OrthoDB" id="10264154at2759"/>
<dbReference type="InterPro" id="IPR033753">
    <property type="entry name" value="GCV_H/Fam206"/>
</dbReference>
<dbReference type="GO" id="GO:0019464">
    <property type="term" value="P:glycine decarboxylation via glycine cleavage system"/>
    <property type="evidence" value="ECO:0007669"/>
    <property type="project" value="UniProtKB-UniRule"/>
</dbReference>
<dbReference type="Gene3D" id="2.40.50.100">
    <property type="match status" value="1"/>
</dbReference>
<dbReference type="FunCoup" id="A0A2J7RP67">
    <property type="interactions" value="961"/>
</dbReference>
<dbReference type="PROSITE" id="PS50968">
    <property type="entry name" value="BIOTINYL_LIPOYL"/>
    <property type="match status" value="1"/>
</dbReference>
<dbReference type="InterPro" id="IPR017453">
    <property type="entry name" value="GCV_H_sub"/>
</dbReference>
<dbReference type="PANTHER" id="PTHR11715">
    <property type="entry name" value="GLYCINE CLEAVAGE SYSTEM H PROTEIN"/>
    <property type="match status" value="1"/>
</dbReference>
<evidence type="ECO:0000313" key="7">
    <source>
        <dbReference type="EMBL" id="PNF42630.1"/>
    </source>
</evidence>
<keyword evidence="8" id="KW-1185">Reference proteome</keyword>
<dbReference type="STRING" id="105785.A0A2J7RP67"/>
<dbReference type="Pfam" id="PF01597">
    <property type="entry name" value="GCV_H"/>
    <property type="match status" value="1"/>
</dbReference>
<dbReference type="InterPro" id="IPR011053">
    <property type="entry name" value="Single_hybrid_motif"/>
</dbReference>
<comment type="function">
    <text evidence="5">The H protein shuttles the methylamine group of glycine from the P protein to the T protein.</text>
</comment>
<dbReference type="InParanoid" id="A0A2J7RP67"/>
<evidence type="ECO:0000259" key="6">
    <source>
        <dbReference type="PROSITE" id="PS50968"/>
    </source>
</evidence>
<dbReference type="GO" id="GO:0005739">
    <property type="term" value="C:mitochondrion"/>
    <property type="evidence" value="ECO:0007669"/>
    <property type="project" value="UniProtKB-SubCell"/>
</dbReference>
<protein>
    <recommendedName>
        <fullName evidence="5">Glycine cleavage system H protein</fullName>
    </recommendedName>
</protein>
<dbReference type="GO" id="GO:0005960">
    <property type="term" value="C:glycine cleavage complex"/>
    <property type="evidence" value="ECO:0007669"/>
    <property type="project" value="UniProtKB-UniRule"/>
</dbReference>
<reference evidence="7 8" key="1">
    <citation type="submission" date="2017-12" db="EMBL/GenBank/DDBJ databases">
        <title>Hemimetabolous genomes reveal molecular basis of termite eusociality.</title>
        <authorList>
            <person name="Harrison M.C."/>
            <person name="Jongepier E."/>
            <person name="Robertson H.M."/>
            <person name="Arning N."/>
            <person name="Bitard-Feildel T."/>
            <person name="Chao H."/>
            <person name="Childers C.P."/>
            <person name="Dinh H."/>
            <person name="Doddapaneni H."/>
            <person name="Dugan S."/>
            <person name="Gowin J."/>
            <person name="Greiner C."/>
            <person name="Han Y."/>
            <person name="Hu H."/>
            <person name="Hughes D.S.T."/>
            <person name="Huylmans A.-K."/>
            <person name="Kemena C."/>
            <person name="Kremer L.P.M."/>
            <person name="Lee S.L."/>
            <person name="Lopez-Ezquerra A."/>
            <person name="Mallet L."/>
            <person name="Monroy-Kuhn J.M."/>
            <person name="Moser A."/>
            <person name="Murali S.C."/>
            <person name="Muzny D.M."/>
            <person name="Otani S."/>
            <person name="Piulachs M.-D."/>
            <person name="Poelchau M."/>
            <person name="Qu J."/>
            <person name="Schaub F."/>
            <person name="Wada-Katsumata A."/>
            <person name="Worley K.C."/>
            <person name="Xie Q."/>
            <person name="Ylla G."/>
            <person name="Poulsen M."/>
            <person name="Gibbs R.A."/>
            <person name="Schal C."/>
            <person name="Richards S."/>
            <person name="Belles X."/>
            <person name="Korb J."/>
            <person name="Bornberg-Bauer E."/>
        </authorList>
    </citation>
    <scope>NUCLEOTIDE SEQUENCE [LARGE SCALE GENOMIC DNA]</scope>
    <source>
        <tissue evidence="7">Whole body</tissue>
    </source>
</reference>
<keyword evidence="3 5" id="KW-0809">Transit peptide</keyword>
<dbReference type="NCBIfam" id="TIGR00527">
    <property type="entry name" value="gcvH"/>
    <property type="match status" value="1"/>
</dbReference>
<sequence>MTPSSFYHENGGRKFFQNVERMYTNKHEWILIDGKTGTVGISHYAQDALGDVVYAQLPDVGTEVLKKDECGALESVKAASELYCPLSGRVIEKNAAVEETPALINQSCYEKGWLFKIELTNPDELKELMTESEYENFLKTDAH</sequence>
<dbReference type="CDD" id="cd06848">
    <property type="entry name" value="GCS_H"/>
    <property type="match status" value="1"/>
</dbReference>
<organism evidence="7 8">
    <name type="scientific">Cryptotermes secundus</name>
    <dbReference type="NCBI Taxonomy" id="105785"/>
    <lineage>
        <taxon>Eukaryota</taxon>
        <taxon>Metazoa</taxon>
        <taxon>Ecdysozoa</taxon>
        <taxon>Arthropoda</taxon>
        <taxon>Hexapoda</taxon>
        <taxon>Insecta</taxon>
        <taxon>Pterygota</taxon>
        <taxon>Neoptera</taxon>
        <taxon>Polyneoptera</taxon>
        <taxon>Dictyoptera</taxon>
        <taxon>Blattodea</taxon>
        <taxon>Blattoidea</taxon>
        <taxon>Termitoidae</taxon>
        <taxon>Kalotermitidae</taxon>
        <taxon>Cryptotermitinae</taxon>
        <taxon>Cryptotermes</taxon>
    </lineage>
</organism>
<accession>A0A2J7RP67</accession>
<comment type="subcellular location">
    <subcellularLocation>
        <location evidence="5">Mitochondrion</location>
    </subcellularLocation>
</comment>
<dbReference type="InterPro" id="IPR002930">
    <property type="entry name" value="GCV_H"/>
</dbReference>
<comment type="cofactor">
    <cofactor evidence="5">
        <name>(R)-lipoate</name>
        <dbReference type="ChEBI" id="CHEBI:83088"/>
    </cofactor>
    <text evidence="5">Binds 1 lipoyl cofactor covalently.</text>
</comment>
<evidence type="ECO:0000256" key="5">
    <source>
        <dbReference type="RuleBase" id="RU364055"/>
    </source>
</evidence>
<dbReference type="PANTHER" id="PTHR11715:SF3">
    <property type="entry name" value="GLYCINE CLEAVAGE SYSTEM H PROTEIN-RELATED"/>
    <property type="match status" value="1"/>
</dbReference>
<dbReference type="HAMAP" id="MF_00272">
    <property type="entry name" value="GcvH"/>
    <property type="match status" value="1"/>
</dbReference>
<dbReference type="InterPro" id="IPR000089">
    <property type="entry name" value="Biotin_lipoyl"/>
</dbReference>
<feature type="modified residue" description="N6-lipoyllysine" evidence="4">
    <location>
        <position position="77"/>
    </location>
</feature>
<dbReference type="AlphaFoldDB" id="A0A2J7RP67"/>
<feature type="domain" description="Lipoyl-binding" evidence="6">
    <location>
        <begin position="36"/>
        <end position="118"/>
    </location>
</feature>
<comment type="subunit">
    <text evidence="5">The glycine cleavage system is composed of four proteins: P, T, L and H.</text>
</comment>
<dbReference type="GO" id="GO:0009249">
    <property type="term" value="P:protein lipoylation"/>
    <property type="evidence" value="ECO:0007669"/>
    <property type="project" value="TreeGrafter"/>
</dbReference>
<dbReference type="Proteomes" id="UP000235965">
    <property type="component" value="Unassembled WGS sequence"/>
</dbReference>
<keyword evidence="5" id="KW-0496">Mitochondrion</keyword>
<gene>
    <name evidence="7" type="primary">ppl</name>
    <name evidence="7" type="ORF">B7P43_G01271</name>
</gene>
<evidence type="ECO:0000256" key="3">
    <source>
        <dbReference type="ARBA" id="ARBA00022946"/>
    </source>
</evidence>
<dbReference type="NCBIfam" id="NF002270">
    <property type="entry name" value="PRK01202.1"/>
    <property type="match status" value="1"/>
</dbReference>
<evidence type="ECO:0000256" key="1">
    <source>
        <dbReference type="ARBA" id="ARBA00009249"/>
    </source>
</evidence>